<dbReference type="EMBL" id="FQZK01000002">
    <property type="protein sequence ID" value="SHI79472.1"/>
    <property type="molecule type" value="Genomic_DNA"/>
</dbReference>
<dbReference type="OrthoDB" id="3431870at2"/>
<accession>A0A1M6E1T8</accession>
<gene>
    <name evidence="2" type="ORF">SAMN05421803_102116</name>
</gene>
<feature type="region of interest" description="Disordered" evidence="1">
    <location>
        <begin position="32"/>
        <end position="57"/>
    </location>
</feature>
<dbReference type="STRING" id="758803.SAMN05421803_102116"/>
<protein>
    <submittedName>
        <fullName evidence="2">Uncharacterized protein</fullName>
    </submittedName>
</protein>
<dbReference type="AlphaFoldDB" id="A0A1M6E1T8"/>
<evidence type="ECO:0000313" key="3">
    <source>
        <dbReference type="Proteomes" id="UP000184452"/>
    </source>
</evidence>
<dbReference type="Proteomes" id="UP000184452">
    <property type="component" value="Unassembled WGS sequence"/>
</dbReference>
<reference evidence="2 3" key="1">
    <citation type="submission" date="2016-11" db="EMBL/GenBank/DDBJ databases">
        <authorList>
            <person name="Jaros S."/>
            <person name="Januszkiewicz K."/>
            <person name="Wedrychowicz H."/>
        </authorList>
    </citation>
    <scope>NUCLEOTIDE SEQUENCE [LARGE SCALE GENOMIC DNA]</scope>
    <source>
        <strain evidence="2 3">CGMCC 4.5723</strain>
    </source>
</reference>
<name>A0A1M6E1T8_9ACTN</name>
<evidence type="ECO:0000313" key="2">
    <source>
        <dbReference type="EMBL" id="SHI79472.1"/>
    </source>
</evidence>
<dbReference type="RefSeq" id="WP_073375693.1">
    <property type="nucleotide sequence ID" value="NZ_FQZK01000002.1"/>
</dbReference>
<feature type="compositionally biased region" description="Basic and acidic residues" evidence="1">
    <location>
        <begin position="32"/>
        <end position="41"/>
    </location>
</feature>
<keyword evidence="3" id="KW-1185">Reference proteome</keyword>
<proteinExistence type="predicted"/>
<sequence length="91" mass="9601">MSAERGDTGPDLDVEIAAGITADELVFREVPEVAPRTRAEPDGEGASGSERSGLPYGVEAGTVYRDVRVDYRLVSRADAAPDVERDPPGDG</sequence>
<organism evidence="2 3">
    <name type="scientific">Nocardiopsis flavescens</name>
    <dbReference type="NCBI Taxonomy" id="758803"/>
    <lineage>
        <taxon>Bacteria</taxon>
        <taxon>Bacillati</taxon>
        <taxon>Actinomycetota</taxon>
        <taxon>Actinomycetes</taxon>
        <taxon>Streptosporangiales</taxon>
        <taxon>Nocardiopsidaceae</taxon>
        <taxon>Nocardiopsis</taxon>
    </lineage>
</organism>
<evidence type="ECO:0000256" key="1">
    <source>
        <dbReference type="SAM" id="MobiDB-lite"/>
    </source>
</evidence>